<dbReference type="GO" id="GO:0006508">
    <property type="term" value="P:proteolysis"/>
    <property type="evidence" value="ECO:0007669"/>
    <property type="project" value="InterPro"/>
</dbReference>
<accession>G5GJT2</accession>
<dbReference type="GO" id="GO:0004177">
    <property type="term" value="F:aminopeptidase activity"/>
    <property type="evidence" value="ECO:0007669"/>
    <property type="project" value="InterPro"/>
</dbReference>
<dbReference type="PATRIC" id="fig|679200.3.peg.1928"/>
<comment type="caution">
    <text evidence="2">The sequence shown here is derived from an EMBL/GenBank/DDBJ whole genome shotgun (WGS) entry which is preliminary data.</text>
</comment>
<dbReference type="STRING" id="679200.HMPREF9333_01822"/>
<protein>
    <recommendedName>
        <fullName evidence="4">Leucyl aminopeptidase</fullName>
    </recommendedName>
</protein>
<dbReference type="EMBL" id="ACZL01000031">
    <property type="protein sequence ID" value="EHI54975.1"/>
    <property type="molecule type" value="Genomic_DNA"/>
</dbReference>
<dbReference type="AlphaFoldDB" id="G5GJT2"/>
<evidence type="ECO:0000313" key="3">
    <source>
        <dbReference type="Proteomes" id="UP000003011"/>
    </source>
</evidence>
<dbReference type="RefSeq" id="WP_005541615.1">
    <property type="nucleotide sequence ID" value="NZ_JH378836.1"/>
</dbReference>
<dbReference type="HOGENOM" id="CLU_028466_0_0_9"/>
<sequence>MENNTESEVENQIKNNMENNYENKIAYKLEDLKYVERIESAIGRIKEISRDNINAVYREYFLENANFILSSYEIRKKIENGEFDSLSLEELKAGQEALYASLLSENYKNSIYCPTHMEKFFGRKSGRLLSLLACEIRTVLPMIYRGRLYEYAAVLELFLEIYTLFLYDGEVDAKEIENIIYRHFYDYLDESVERSIAGAFIPDDNFIYDIIMNSDLNDIRYLFKFGDYISDEEIGSAYYLLSLTQDKIKYMADAFTDGFIRGFKIAGKDISEKKYVSIRYTFGFERLLREIIRNFEKTGIITVLQEKPYKLSDKSEVRDVGCSALDINKQYILDHKFDNVILMKKAYLDRKIELAGYAYEKFKEDIKLNAGPALIEVFGEEKFNPVYAPAAYSFTDKDIKLSLDYRQRISVLQSKYIKREETSFAIIAWPLPGIIKSSENALCNKDEITYKNIFDDIIRINTLDTDSYCRMQQILIDNLDKADFVRIKGRNKNKTDLCVNIYKIKDHRKESAFENCLADVNIPLGEVFTSPVLKGTDGILNVSEVYIGGIHFKNLIIKFKDGMVTDYSCSNFDEENLNGADSQKKLIENVLLKGYKSLPMGEFAIGTNTAAYAAAKKYGIFKALPILIAEKTGPHFALGDTCYSHEEDFLTYNPDGKLIAARDNEISILRKDDISKAYFNCHTDITVPYDEIGCLCAVDKNGNETLIIENGYFVLEDLDELNDMMRNLK</sequence>
<dbReference type="InterPro" id="IPR000787">
    <property type="entry name" value="Peptidase_M29"/>
</dbReference>
<evidence type="ECO:0008006" key="4">
    <source>
        <dbReference type="Google" id="ProtNLM"/>
    </source>
</evidence>
<organism evidence="2 3">
    <name type="scientific">Johnsonella ignava ATCC 51276</name>
    <dbReference type="NCBI Taxonomy" id="679200"/>
    <lineage>
        <taxon>Bacteria</taxon>
        <taxon>Bacillati</taxon>
        <taxon>Bacillota</taxon>
        <taxon>Clostridia</taxon>
        <taxon>Lachnospirales</taxon>
        <taxon>Lachnospiraceae</taxon>
        <taxon>Johnsonella</taxon>
    </lineage>
</organism>
<dbReference type="PANTHER" id="PTHR34448:SF1">
    <property type="entry name" value="BLL6088 PROTEIN"/>
    <property type="match status" value="1"/>
</dbReference>
<dbReference type="Proteomes" id="UP000003011">
    <property type="component" value="Unassembled WGS sequence"/>
</dbReference>
<dbReference type="GO" id="GO:0046872">
    <property type="term" value="F:metal ion binding"/>
    <property type="evidence" value="ECO:0007669"/>
    <property type="project" value="UniProtKB-KW"/>
</dbReference>
<name>G5GJT2_9FIRM</name>
<keyword evidence="1" id="KW-0479">Metal-binding</keyword>
<reference evidence="2 3" key="1">
    <citation type="submission" date="2011-08" db="EMBL/GenBank/DDBJ databases">
        <title>The Genome Sequence of Johnsonella ignava ATCC 51276.</title>
        <authorList>
            <consortium name="The Broad Institute Genome Sequencing Platform"/>
            <person name="Earl A."/>
            <person name="Ward D."/>
            <person name="Feldgarden M."/>
            <person name="Gevers D."/>
            <person name="Izard J."/>
            <person name="Blanton J.M."/>
            <person name="Baranova O.V."/>
            <person name="Dewhirst F.E."/>
            <person name="Young S.K."/>
            <person name="Zeng Q."/>
            <person name="Gargeya S."/>
            <person name="Fitzgerald M."/>
            <person name="Haas B."/>
            <person name="Abouelleil A."/>
            <person name="Alvarado L."/>
            <person name="Arachchi H.M."/>
            <person name="Berlin A."/>
            <person name="Brown A."/>
            <person name="Chapman S.B."/>
            <person name="Chen Z."/>
            <person name="Dunbar C."/>
            <person name="Freedman E."/>
            <person name="Gearin G."/>
            <person name="Gellesch M."/>
            <person name="Goldberg J."/>
            <person name="Griggs A."/>
            <person name="Gujja S."/>
            <person name="Heiman D."/>
            <person name="Howarth C."/>
            <person name="Larson L."/>
            <person name="Lui A."/>
            <person name="MacDonald P.J.P."/>
            <person name="Montmayeur A."/>
            <person name="Murphy C."/>
            <person name="Neiman D."/>
            <person name="Pearson M."/>
            <person name="Priest M."/>
            <person name="Roberts A."/>
            <person name="Saif S."/>
            <person name="Shea T."/>
            <person name="Shenoy N."/>
            <person name="Sisk P."/>
            <person name="Stolte C."/>
            <person name="Sykes S."/>
            <person name="Wortman J."/>
            <person name="Nusbaum C."/>
            <person name="Birren B."/>
        </authorList>
    </citation>
    <scope>NUCLEOTIDE SEQUENCE [LARGE SCALE GENOMIC DNA]</scope>
    <source>
        <strain evidence="2 3">ATCC 51276</strain>
    </source>
</reference>
<dbReference type="SUPFAM" id="SSF144052">
    <property type="entry name" value="Thermophilic metalloprotease-like"/>
    <property type="match status" value="1"/>
</dbReference>
<gene>
    <name evidence="2" type="ORF">HMPREF9333_01822</name>
</gene>
<dbReference type="PANTHER" id="PTHR34448">
    <property type="entry name" value="AMINOPEPTIDASE"/>
    <property type="match status" value="1"/>
</dbReference>
<keyword evidence="3" id="KW-1185">Reference proteome</keyword>
<proteinExistence type="predicted"/>
<dbReference type="InterPro" id="IPR052170">
    <property type="entry name" value="M29_Exopeptidase"/>
</dbReference>
<dbReference type="Pfam" id="PF02073">
    <property type="entry name" value="Peptidase_M29"/>
    <property type="match status" value="1"/>
</dbReference>
<dbReference type="eggNOG" id="COG2309">
    <property type="taxonomic scope" value="Bacteria"/>
</dbReference>
<evidence type="ECO:0000256" key="1">
    <source>
        <dbReference type="ARBA" id="ARBA00022723"/>
    </source>
</evidence>
<evidence type="ECO:0000313" key="2">
    <source>
        <dbReference type="EMBL" id="EHI54975.1"/>
    </source>
</evidence>